<dbReference type="InterPro" id="IPR001810">
    <property type="entry name" value="F-box_dom"/>
</dbReference>
<dbReference type="SMART" id="SM00256">
    <property type="entry name" value="FBOX"/>
    <property type="match status" value="1"/>
</dbReference>
<dbReference type="AlphaFoldDB" id="A0A0A9Z193"/>
<dbReference type="Gene3D" id="1.20.1280.50">
    <property type="match status" value="1"/>
</dbReference>
<name>A0A0A9Z193_LYGHE</name>
<dbReference type="EMBL" id="GBRD01009611">
    <property type="protein sequence ID" value="JAG56213.1"/>
    <property type="molecule type" value="Transcribed_RNA"/>
</dbReference>
<gene>
    <name evidence="2" type="primary">fbxo45</name>
    <name evidence="2" type="ORF">CM83_51651</name>
</gene>
<protein>
    <submittedName>
        <fullName evidence="2">F-box/SPRY domain-containing protein 1</fullName>
    </submittedName>
</protein>
<proteinExistence type="predicted"/>
<dbReference type="InterPro" id="IPR011044">
    <property type="entry name" value="Quino_amine_DH_bsu"/>
</dbReference>
<dbReference type="GO" id="GO:0019005">
    <property type="term" value="C:SCF ubiquitin ligase complex"/>
    <property type="evidence" value="ECO:0007669"/>
    <property type="project" value="TreeGrafter"/>
</dbReference>
<dbReference type="Pfam" id="PF12937">
    <property type="entry name" value="F-box-like"/>
    <property type="match status" value="1"/>
</dbReference>
<reference evidence="3" key="3">
    <citation type="submission" date="2014-09" db="EMBL/GenBank/DDBJ databases">
        <authorList>
            <person name="Magalhaes I.L.F."/>
            <person name="Oliveira U."/>
            <person name="Santos F.R."/>
            <person name="Vidigal T.H.D.A."/>
            <person name="Brescovit A.D."/>
            <person name="Santos A.J."/>
        </authorList>
    </citation>
    <scope>NUCLEOTIDE SEQUENCE</scope>
</reference>
<dbReference type="SUPFAM" id="SSF50969">
    <property type="entry name" value="YVTN repeat-like/Quinoprotein amine dehydrogenase"/>
    <property type="match status" value="1"/>
</dbReference>
<reference evidence="2" key="1">
    <citation type="journal article" date="2014" name="PLoS ONE">
        <title>Transcriptome-Based Identification of ABC Transporters in the Western Tarnished Plant Bug Lygus hesperus.</title>
        <authorList>
            <person name="Hull J.J."/>
            <person name="Chaney K."/>
            <person name="Geib S.M."/>
            <person name="Fabrick J.A."/>
            <person name="Brent C.S."/>
            <person name="Walsh D."/>
            <person name="Lavine L.C."/>
        </authorList>
    </citation>
    <scope>NUCLEOTIDE SEQUENCE</scope>
</reference>
<dbReference type="GO" id="GO:0031146">
    <property type="term" value="P:SCF-dependent proteasomal ubiquitin-dependent protein catabolic process"/>
    <property type="evidence" value="ECO:0007669"/>
    <property type="project" value="TreeGrafter"/>
</dbReference>
<feature type="domain" description="F-box" evidence="1">
    <location>
        <begin position="3"/>
        <end position="49"/>
    </location>
</feature>
<dbReference type="PROSITE" id="PS50181">
    <property type="entry name" value="FBOX"/>
    <property type="match status" value="1"/>
</dbReference>
<evidence type="ECO:0000259" key="1">
    <source>
        <dbReference type="PROSITE" id="PS50181"/>
    </source>
</evidence>
<dbReference type="GO" id="GO:0005737">
    <property type="term" value="C:cytoplasm"/>
    <property type="evidence" value="ECO:0007669"/>
    <property type="project" value="TreeGrafter"/>
</dbReference>
<dbReference type="InterPro" id="IPR036047">
    <property type="entry name" value="F-box-like_dom_sf"/>
</dbReference>
<organism evidence="2">
    <name type="scientific">Lygus hesperus</name>
    <name type="common">Western plant bug</name>
    <dbReference type="NCBI Taxonomy" id="30085"/>
    <lineage>
        <taxon>Eukaryota</taxon>
        <taxon>Metazoa</taxon>
        <taxon>Ecdysozoa</taxon>
        <taxon>Arthropoda</taxon>
        <taxon>Hexapoda</taxon>
        <taxon>Insecta</taxon>
        <taxon>Pterygota</taxon>
        <taxon>Neoptera</taxon>
        <taxon>Paraneoptera</taxon>
        <taxon>Hemiptera</taxon>
        <taxon>Heteroptera</taxon>
        <taxon>Panheteroptera</taxon>
        <taxon>Cimicomorpha</taxon>
        <taxon>Miridae</taxon>
        <taxon>Mirini</taxon>
        <taxon>Lygus</taxon>
    </lineage>
</organism>
<evidence type="ECO:0000313" key="3">
    <source>
        <dbReference type="EMBL" id="JAG56213.1"/>
    </source>
</evidence>
<evidence type="ECO:0000313" key="2">
    <source>
        <dbReference type="EMBL" id="JAG35575.1"/>
    </source>
</evidence>
<accession>A0A0A9Z193</accession>
<sequence>MSIENHLGLPEEVFEIILRELDLQDVVACSRVCVGWRNAVNSNRIWEDLCKKHVPQERLQAQTKCRRMKASYEVHETDNFAPVCSWRQKYLNDVTLKRNWRNCWFQEDTIGDVIIPLHDFETDYEVLLEPSMARSSFTVYNIVDTPVMTDIIHFAMQQPIPEFFKLSNNVLVVVQCTLLQVYVKDENKNLQRKFVALFDRNHRHAKTIPDMPDLSNWYSTHVGLFPCDIYVRCDHNGKYFVGMYNPDTDFSSSLLHIWDLETFEKIEEVRFPRSRPRETILDITFSLHNNTLHIIMKLLIVDHGIPTNAMYSYDLDFGRYSGTVLRVQYVIPIILFTEKLACLTDLFGKKVFFFELADGRLLDTQETANSIDYRTLQVFDDLLTYAEFNHGSVHFTKVTVYDLKKFAVVDKFQVPNCKSIHSIHIVMKDLMIIGTSMLLLIRDLKNGGVFRSVQYFDFIPPDLSCTKMIAQKPEGELVVLHFW</sequence>
<dbReference type="SUPFAM" id="SSF81383">
    <property type="entry name" value="F-box domain"/>
    <property type="match status" value="1"/>
</dbReference>
<reference evidence="2" key="2">
    <citation type="submission" date="2014-07" db="EMBL/GenBank/DDBJ databases">
        <authorList>
            <person name="Hull J."/>
        </authorList>
    </citation>
    <scope>NUCLEOTIDE SEQUENCE</scope>
</reference>
<dbReference type="PANTHER" id="PTHR12874:SF9">
    <property type="entry name" value="F-BOX ONLY PROTEIN 48"/>
    <property type="match status" value="1"/>
</dbReference>
<dbReference type="EMBL" id="GBHO01008029">
    <property type="protein sequence ID" value="JAG35575.1"/>
    <property type="molecule type" value="Transcribed_RNA"/>
</dbReference>
<dbReference type="PANTHER" id="PTHR12874">
    <property type="entry name" value="F-BOX ONLY PROTEIN 48-RELATED"/>
    <property type="match status" value="1"/>
</dbReference>